<keyword evidence="3" id="KW-1185">Reference proteome</keyword>
<name>A0A3B0M8B9_9RHOB</name>
<sequence>MSVSRAVCILAAAASLGACTLNPMTRALPIVPAPGGGTPPAPATAGMDGAEAACTNAGRERGLDVLGVVSTRDVTGATGAPERDVMLRVARDGTQLDVRCNYQPESGLARIMLI</sequence>
<organism evidence="2 3">
    <name type="scientific">Roseinatronobacter ekhonensis</name>
    <dbReference type="NCBI Taxonomy" id="254356"/>
    <lineage>
        <taxon>Bacteria</taxon>
        <taxon>Pseudomonadati</taxon>
        <taxon>Pseudomonadota</taxon>
        <taxon>Alphaproteobacteria</taxon>
        <taxon>Rhodobacterales</taxon>
        <taxon>Paracoccaceae</taxon>
        <taxon>Roseinatronobacter</taxon>
    </lineage>
</organism>
<dbReference type="Proteomes" id="UP000272908">
    <property type="component" value="Unassembled WGS sequence"/>
</dbReference>
<evidence type="ECO:0000313" key="2">
    <source>
        <dbReference type="EMBL" id="SUZ32211.1"/>
    </source>
</evidence>
<keyword evidence="1" id="KW-0732">Signal</keyword>
<feature type="chain" id="PRO_5017364447" description="Lipoprotein" evidence="1">
    <location>
        <begin position="21"/>
        <end position="114"/>
    </location>
</feature>
<gene>
    <name evidence="2" type="ORF">ROE7235_01965</name>
</gene>
<reference evidence="3" key="1">
    <citation type="submission" date="2018-08" db="EMBL/GenBank/DDBJ databases">
        <authorList>
            <person name="Rodrigo-Torres L."/>
            <person name="Arahal R. D."/>
            <person name="Lucena T."/>
        </authorList>
    </citation>
    <scope>NUCLEOTIDE SEQUENCE [LARGE SCALE GENOMIC DNA]</scope>
    <source>
        <strain evidence="3">CECT 7235</strain>
    </source>
</reference>
<dbReference type="RefSeq" id="WP_121095096.1">
    <property type="nucleotide sequence ID" value="NZ_UIHC01000017.1"/>
</dbReference>
<proteinExistence type="predicted"/>
<evidence type="ECO:0008006" key="4">
    <source>
        <dbReference type="Google" id="ProtNLM"/>
    </source>
</evidence>
<dbReference type="OrthoDB" id="7867071at2"/>
<feature type="signal peptide" evidence="1">
    <location>
        <begin position="1"/>
        <end position="20"/>
    </location>
</feature>
<dbReference type="EMBL" id="UIHC01000017">
    <property type="protein sequence ID" value="SUZ32211.1"/>
    <property type="molecule type" value="Genomic_DNA"/>
</dbReference>
<evidence type="ECO:0000256" key="1">
    <source>
        <dbReference type="SAM" id="SignalP"/>
    </source>
</evidence>
<dbReference type="PROSITE" id="PS51257">
    <property type="entry name" value="PROKAR_LIPOPROTEIN"/>
    <property type="match status" value="1"/>
</dbReference>
<protein>
    <recommendedName>
        <fullName evidence="4">Lipoprotein</fullName>
    </recommendedName>
</protein>
<accession>A0A3B0M8B9</accession>
<dbReference type="AlphaFoldDB" id="A0A3B0M8B9"/>
<evidence type="ECO:0000313" key="3">
    <source>
        <dbReference type="Proteomes" id="UP000272908"/>
    </source>
</evidence>